<name>A0A6B9Q4X3_9VIRU</name>
<protein>
    <submittedName>
        <fullName evidence="1">ORF2</fullName>
    </submittedName>
</protein>
<accession>A0A6B9Q4X3</accession>
<reference evidence="1" key="1">
    <citation type="journal article" date="2020" name="Virus Evol.">
        <title>Analysis of the virome associated to grapevine downy mildew lesions reveals new mycovirus lineages.</title>
        <authorList>
            <person name="Chiapello M."/>
            <person name="Rodriguez-Romero J."/>
            <person name="Ayllon M.A."/>
            <person name="Turina M."/>
        </authorList>
    </citation>
    <scope>NUCLEOTIDE SEQUENCE</scope>
    <source>
        <strain evidence="1">DMG-C-DN25620</strain>
    </source>
</reference>
<evidence type="ECO:0000313" key="1">
    <source>
        <dbReference type="EMBL" id="QHD64750.1"/>
    </source>
</evidence>
<sequence>MSEGTLQPSADVIQTSNFDVEYAEGITTAQKRVSTKLSDFPRVATLRSLFASVKVLSIHAEVRQDTMLSSSDGFLSAYGHVYVAIIPTNKDTDSASGATRQIVSNVPNKQTFSLSETTQMNSVFQFNLNGYELDLAQDPRRGAGPVAWLGNSGIIRNGTGEHLNICTVTWRLTVACSGATPLWQ</sequence>
<dbReference type="EMBL" id="MN551115">
    <property type="protein sequence ID" value="QHD64750.1"/>
    <property type="molecule type" value="Genomic_RNA"/>
</dbReference>
<proteinExistence type="predicted"/>
<organism evidence="1">
    <name type="scientific">Plasmopara viticola lesion associated alpha-like virus 1</name>
    <dbReference type="NCBI Taxonomy" id="2692080"/>
    <lineage>
        <taxon>Viruses</taxon>
        <taxon>Riboviria</taxon>
        <taxon>Orthornavirae</taxon>
        <taxon>Kitrinoviricota</taxon>
        <taxon>Alsuviricetes</taxon>
        <taxon>Martellivirales</taxon>
        <taxon>Togaviridae</taxon>
        <taxon>Alphavirus</taxon>
    </lineage>
</organism>